<accession>W6UWU4</accession>
<dbReference type="RefSeq" id="XP_024349135.1">
    <property type="nucleotide sequence ID" value="XM_024496458.1"/>
</dbReference>
<sequence length="189" mass="22366">MSSFGAINSFHELNLNGSFKKELPSLIVYIYFFQSLFLCFKTVSRGFKSFDNHSNFSSSYLQIEEIGLKLEAYEKTFKRILPKFSIRLLKWFNQQPNTLSSHHWLVEVSDFLNPNKYCFEAIHPILLLWANLRLFCLLNKEQSTNLEMFYAQNEYGEVFVAISKFSFHITCYMTCFKKWSYFAGQIDKL</sequence>
<comment type="caution">
    <text evidence="1">The sequence shown here is derived from an EMBL/GenBank/DDBJ whole genome shotgun (WGS) entry which is preliminary data.</text>
</comment>
<dbReference type="Proteomes" id="UP000019149">
    <property type="component" value="Unassembled WGS sequence"/>
</dbReference>
<name>W6UWU4_ECHGR</name>
<dbReference type="GeneID" id="36342924"/>
<protein>
    <submittedName>
        <fullName evidence="1">Uncharacterized protein</fullName>
    </submittedName>
</protein>
<proteinExistence type="predicted"/>
<gene>
    <name evidence="1" type="ORF">EGR_07209</name>
</gene>
<dbReference type="CTD" id="36342924"/>
<evidence type="ECO:0000313" key="2">
    <source>
        <dbReference type="Proteomes" id="UP000019149"/>
    </source>
</evidence>
<keyword evidence="2" id="KW-1185">Reference proteome</keyword>
<dbReference type="KEGG" id="egl:EGR_07209"/>
<dbReference type="EMBL" id="APAU02000072">
    <property type="protein sequence ID" value="EUB57939.1"/>
    <property type="molecule type" value="Genomic_DNA"/>
</dbReference>
<dbReference type="AlphaFoldDB" id="W6UWU4"/>
<organism evidence="1 2">
    <name type="scientific">Echinococcus granulosus</name>
    <name type="common">Hydatid tapeworm</name>
    <dbReference type="NCBI Taxonomy" id="6210"/>
    <lineage>
        <taxon>Eukaryota</taxon>
        <taxon>Metazoa</taxon>
        <taxon>Spiralia</taxon>
        <taxon>Lophotrochozoa</taxon>
        <taxon>Platyhelminthes</taxon>
        <taxon>Cestoda</taxon>
        <taxon>Eucestoda</taxon>
        <taxon>Cyclophyllidea</taxon>
        <taxon>Taeniidae</taxon>
        <taxon>Echinococcus</taxon>
        <taxon>Echinococcus granulosus group</taxon>
    </lineage>
</organism>
<reference evidence="1 2" key="1">
    <citation type="journal article" date="2013" name="Nat. Genet.">
        <title>The genome of the hydatid tapeworm Echinococcus granulosus.</title>
        <authorList>
            <person name="Zheng H."/>
            <person name="Zhang W."/>
            <person name="Zhang L."/>
            <person name="Zhang Z."/>
            <person name="Li J."/>
            <person name="Lu G."/>
            <person name="Zhu Y."/>
            <person name="Wang Y."/>
            <person name="Huang Y."/>
            <person name="Liu J."/>
            <person name="Kang H."/>
            <person name="Chen J."/>
            <person name="Wang L."/>
            <person name="Chen A."/>
            <person name="Yu S."/>
            <person name="Gao Z."/>
            <person name="Jin L."/>
            <person name="Gu W."/>
            <person name="Wang Z."/>
            <person name="Zhao L."/>
            <person name="Shi B."/>
            <person name="Wen H."/>
            <person name="Lin R."/>
            <person name="Jones M.K."/>
            <person name="Brejova B."/>
            <person name="Vinar T."/>
            <person name="Zhao G."/>
            <person name="McManus D.P."/>
            <person name="Chen Z."/>
            <person name="Zhou Y."/>
            <person name="Wang S."/>
        </authorList>
    </citation>
    <scope>NUCLEOTIDE SEQUENCE [LARGE SCALE GENOMIC DNA]</scope>
</reference>
<evidence type="ECO:0000313" key="1">
    <source>
        <dbReference type="EMBL" id="EUB57939.1"/>
    </source>
</evidence>